<dbReference type="STRING" id="862908.BMS_1009"/>
<sequence>MSLVKKSICTLAVLSTLATNALEAESPIQRVTALDRMMSTINPNVEIDAPLFRNTDEAKKAYGSEYIKILVQEAHKKAEFLLNEGNVKAYNAFMTLALTVPLQEGLYLHVRETNDSKGLCNDHSNSGDLIFAYTKEKLEEKYTADELEQKKSSSTNYKYFVQNFKTGENPFFPDCKNVQDNDVIRQIIRGGDGTDMGAMQLSIRWHTENYFAKDGHKSLRKTFAYGLKYLMEGFKPLIYNFKSTSKTWEKRVECLRKLEKWHVFPSKRKYSIDYKKVIRGTWAGKYNSGNLNKTCRFADSGSPYKGHDEGFLKNLDKVLDIENLEKIGVFDSTSFEMNEESRSAYEQIISNFKNEENNRDKIEAILN</sequence>
<evidence type="ECO:0000256" key="1">
    <source>
        <dbReference type="SAM" id="SignalP"/>
    </source>
</evidence>
<evidence type="ECO:0000313" key="2">
    <source>
        <dbReference type="EMBL" id="CBW25893.1"/>
    </source>
</evidence>
<reference evidence="3" key="1">
    <citation type="journal article" date="2013" name="ISME J.">
        <title>A small predatory core genome in the divergent marine Bacteriovorax marinus SJ and the terrestrial Bdellovibrio bacteriovorus.</title>
        <authorList>
            <person name="Crossman L.C."/>
            <person name="Chen H."/>
            <person name="Cerdeno-Tarraga A.M."/>
            <person name="Brooks K."/>
            <person name="Quail M.A."/>
            <person name="Pineiro S.A."/>
            <person name="Hobley L."/>
            <person name="Sockett R.E."/>
            <person name="Bentley S.D."/>
            <person name="Parkhill J."/>
            <person name="Williams H.N."/>
            <person name="Stine O.C."/>
        </authorList>
    </citation>
    <scope>NUCLEOTIDE SEQUENCE [LARGE SCALE GENOMIC DNA]</scope>
    <source>
        <strain evidence="3">ATCC BAA-682 / DSM 15412 / SJ</strain>
    </source>
</reference>
<evidence type="ECO:0000313" key="3">
    <source>
        <dbReference type="Proteomes" id="UP000008963"/>
    </source>
</evidence>
<dbReference type="RefSeq" id="WP_014243677.1">
    <property type="nucleotide sequence ID" value="NC_016620.1"/>
</dbReference>
<feature type="signal peptide" evidence="1">
    <location>
        <begin position="1"/>
        <end position="21"/>
    </location>
</feature>
<dbReference type="OrthoDB" id="5291735at2"/>
<protein>
    <submittedName>
        <fullName evidence="2">Exported protein</fullName>
    </submittedName>
</protein>
<feature type="chain" id="PRO_5003154163" evidence="1">
    <location>
        <begin position="22"/>
        <end position="367"/>
    </location>
</feature>
<dbReference type="Proteomes" id="UP000008963">
    <property type="component" value="Chromosome"/>
</dbReference>
<accession>E1WXT6</accession>
<dbReference type="AlphaFoldDB" id="E1WXT6"/>
<proteinExistence type="predicted"/>
<keyword evidence="3" id="KW-1185">Reference proteome</keyword>
<organism evidence="2 3">
    <name type="scientific">Halobacteriovorax marinus (strain ATCC BAA-682 / DSM 15412 / SJ)</name>
    <name type="common">Bacteriovorax marinus</name>
    <dbReference type="NCBI Taxonomy" id="862908"/>
    <lineage>
        <taxon>Bacteria</taxon>
        <taxon>Pseudomonadati</taxon>
        <taxon>Bdellovibrionota</taxon>
        <taxon>Bacteriovoracia</taxon>
        <taxon>Bacteriovoracales</taxon>
        <taxon>Halobacteriovoraceae</taxon>
        <taxon>Halobacteriovorax</taxon>
    </lineage>
</organism>
<dbReference type="HOGENOM" id="CLU_753914_0_0_7"/>
<dbReference type="PATRIC" id="fig|862908.3.peg.960"/>
<keyword evidence="1" id="KW-0732">Signal</keyword>
<name>E1WXT6_HALMS</name>
<dbReference type="KEGG" id="bmx:BMS_1009"/>
<dbReference type="EMBL" id="FQ312005">
    <property type="protein sequence ID" value="CBW25893.1"/>
    <property type="molecule type" value="Genomic_DNA"/>
</dbReference>
<gene>
    <name evidence="2" type="ordered locus">BMS_1009</name>
</gene>